<sequence length="106" mass="12098">MLSQNQAWWMDVRASENPNCYAHELHRVMSNIAAPANDFALNLEYSFSQLLVDLTQLAESSSHKWQKSSSPIWYENFFADSGENGVVLLDDRHGKFRPESSKTFSA</sequence>
<reference evidence="1 2" key="2">
    <citation type="submission" date="2018-10" db="EMBL/GenBank/DDBJ databases">
        <authorList>
            <consortium name="Pathogen Informatics"/>
        </authorList>
    </citation>
    <scope>NUCLEOTIDE SEQUENCE [LARGE SCALE GENOMIC DNA]</scope>
</reference>
<reference evidence="3" key="1">
    <citation type="submission" date="2017-02" db="UniProtKB">
        <authorList>
            <consortium name="WormBaseParasite"/>
        </authorList>
    </citation>
    <scope>IDENTIFICATION</scope>
</reference>
<protein>
    <submittedName>
        <fullName evidence="3">Histidine kinase</fullName>
    </submittedName>
</protein>
<dbReference type="EMBL" id="UXUI01008293">
    <property type="protein sequence ID" value="VDD91103.1"/>
    <property type="molecule type" value="Genomic_DNA"/>
</dbReference>
<keyword evidence="2" id="KW-1185">Reference proteome</keyword>
<organism evidence="3">
    <name type="scientific">Enterobius vermicularis</name>
    <name type="common">Human pinworm</name>
    <dbReference type="NCBI Taxonomy" id="51028"/>
    <lineage>
        <taxon>Eukaryota</taxon>
        <taxon>Metazoa</taxon>
        <taxon>Ecdysozoa</taxon>
        <taxon>Nematoda</taxon>
        <taxon>Chromadorea</taxon>
        <taxon>Rhabditida</taxon>
        <taxon>Spirurina</taxon>
        <taxon>Oxyuridomorpha</taxon>
        <taxon>Oxyuroidea</taxon>
        <taxon>Oxyuridae</taxon>
        <taxon>Enterobius</taxon>
    </lineage>
</organism>
<dbReference type="Proteomes" id="UP000274131">
    <property type="component" value="Unassembled WGS sequence"/>
</dbReference>
<evidence type="ECO:0000313" key="3">
    <source>
        <dbReference type="WBParaSite" id="EVEC_0000624301-mRNA-1"/>
    </source>
</evidence>
<dbReference type="WBParaSite" id="EVEC_0000624301-mRNA-1">
    <property type="protein sequence ID" value="EVEC_0000624301-mRNA-1"/>
    <property type="gene ID" value="EVEC_0000624301"/>
</dbReference>
<dbReference type="AlphaFoldDB" id="A0A0N4V7H8"/>
<name>A0A0N4V7H8_ENTVE</name>
<evidence type="ECO:0000313" key="2">
    <source>
        <dbReference type="Proteomes" id="UP000274131"/>
    </source>
</evidence>
<evidence type="ECO:0000313" key="1">
    <source>
        <dbReference type="EMBL" id="VDD91103.1"/>
    </source>
</evidence>
<proteinExistence type="predicted"/>
<gene>
    <name evidence="1" type="ORF">EVEC_LOCUS5854</name>
</gene>
<accession>A0A0N4V7H8</accession>